<name>A0ABU6IEM2_9ACTN</name>
<proteinExistence type="predicted"/>
<dbReference type="InterPro" id="IPR038461">
    <property type="entry name" value="Schlafen_AlbA_2_dom_sf"/>
</dbReference>
<dbReference type="InterPro" id="IPR038475">
    <property type="entry name" value="RecG_C_sf"/>
</dbReference>
<evidence type="ECO:0000259" key="1">
    <source>
        <dbReference type="Pfam" id="PF04326"/>
    </source>
</evidence>
<gene>
    <name evidence="2" type="ORF">VIN30_00265</name>
</gene>
<dbReference type="Gene3D" id="3.30.565.60">
    <property type="match status" value="1"/>
</dbReference>
<dbReference type="PANTHER" id="PTHR30595">
    <property type="entry name" value="GLPR-RELATED TRANSCRIPTIONAL REPRESSOR"/>
    <property type="match status" value="1"/>
</dbReference>
<dbReference type="Pfam" id="PF13412">
    <property type="entry name" value="HTH_24"/>
    <property type="match status" value="1"/>
</dbReference>
<keyword evidence="3" id="KW-1185">Reference proteome</keyword>
<comment type="caution">
    <text evidence="2">The sequence shown here is derived from an EMBL/GenBank/DDBJ whole genome shotgun (WGS) entry which is preliminary data.</text>
</comment>
<dbReference type="RefSeq" id="WP_338208322.1">
    <property type="nucleotide sequence ID" value="NZ_JAYMFF010000001.1"/>
</dbReference>
<dbReference type="InterPro" id="IPR011991">
    <property type="entry name" value="ArsR-like_HTH"/>
</dbReference>
<protein>
    <submittedName>
        <fullName evidence="2">RNA-binding domain-containing protein</fullName>
    </submittedName>
</protein>
<dbReference type="CDD" id="cd00090">
    <property type="entry name" value="HTH_ARSR"/>
    <property type="match status" value="1"/>
</dbReference>
<evidence type="ECO:0000313" key="3">
    <source>
        <dbReference type="Proteomes" id="UP001349994"/>
    </source>
</evidence>
<dbReference type="InterPro" id="IPR007421">
    <property type="entry name" value="Schlafen_AlbA_2_dom"/>
</dbReference>
<dbReference type="PANTHER" id="PTHR30595:SF6">
    <property type="entry name" value="SCHLAFEN ALBA-2 DOMAIN-CONTAINING PROTEIN"/>
    <property type="match status" value="1"/>
</dbReference>
<dbReference type="InterPro" id="IPR036388">
    <property type="entry name" value="WH-like_DNA-bd_sf"/>
</dbReference>
<organism evidence="2 3">
    <name type="scientific">Adlercreutzia wanghongyangiae</name>
    <dbReference type="NCBI Taxonomy" id="3111451"/>
    <lineage>
        <taxon>Bacteria</taxon>
        <taxon>Bacillati</taxon>
        <taxon>Actinomycetota</taxon>
        <taxon>Coriobacteriia</taxon>
        <taxon>Eggerthellales</taxon>
        <taxon>Eggerthellaceae</taxon>
        <taxon>Adlercreutzia</taxon>
    </lineage>
</organism>
<dbReference type="Pfam" id="PF13749">
    <property type="entry name" value="HATPase_c_4"/>
    <property type="match status" value="1"/>
</dbReference>
<dbReference type="Gene3D" id="1.10.10.10">
    <property type="entry name" value="Winged helix-like DNA-binding domain superfamily/Winged helix DNA-binding domain"/>
    <property type="match status" value="1"/>
</dbReference>
<dbReference type="Pfam" id="PF04326">
    <property type="entry name" value="SLFN_AlbA_2"/>
    <property type="match status" value="1"/>
</dbReference>
<dbReference type="InterPro" id="IPR036390">
    <property type="entry name" value="WH_DNA-bd_sf"/>
</dbReference>
<reference evidence="2 3" key="1">
    <citation type="submission" date="2024-01" db="EMBL/GenBank/DDBJ databases">
        <title>novel species in genus Adlercreutzia.</title>
        <authorList>
            <person name="Liu X."/>
        </authorList>
    </citation>
    <scope>NUCLEOTIDE SEQUENCE [LARGE SCALE GENOMIC DNA]</scope>
    <source>
        <strain evidence="2 3">R7</strain>
    </source>
</reference>
<accession>A0ABU6IEM2</accession>
<evidence type="ECO:0000313" key="2">
    <source>
        <dbReference type="EMBL" id="MEC4174885.1"/>
    </source>
</evidence>
<dbReference type="EMBL" id="JAYMFF010000001">
    <property type="protein sequence ID" value="MEC4174885.1"/>
    <property type="molecule type" value="Genomic_DNA"/>
</dbReference>
<dbReference type="Gene3D" id="3.30.950.30">
    <property type="entry name" value="Schlafen, AAA domain"/>
    <property type="match status" value="1"/>
</dbReference>
<feature type="domain" description="Schlafen AlbA-2" evidence="1">
    <location>
        <begin position="11"/>
        <end position="115"/>
    </location>
</feature>
<dbReference type="Proteomes" id="UP001349994">
    <property type="component" value="Unassembled WGS sequence"/>
</dbReference>
<sequence>MILDKTDKYREDNRLEAKAAQGGLPKSLWETISAFANTAGGVIVLGAREHKDGSLEIIGLSNAHRMLDDFWNAALSKDKLSARFLHDDDVRIETVDGKEIIVIEVPRVSRTMRPVFLNKDILGETWRRAYTGDHRCTREEVQSMLRDAEATSGDSRIAEGAEMGYLDYDTVRKYRTRFSFANEGHLWNDATDDEFLSFLGAIARDERGDLKPTYAGLLMFGRDCWITRILPQYFLDYRQQTGTSTRWEDRFTSITGDWSGNIYDFYLRVYNKLKAALKVPFKLDGIERVDDTPAHEALREAIVNCVTNANYHERRGIVCIWDEDALTIANPGDFRIPIEKAMQPGESDPRNATMLKMFSMIDAGERAGSGISRIFHGWKEAGYAAPVYREEYGPDRTILTLPLVGVSNGVSNGFRQIKPADTTAPLSGKSMKTQGEILEYLTENGLSKSADIADSLQISVSRTNELLKDLISQGKVASVGKARATKYKLSITDRNIPK</sequence>
<dbReference type="SUPFAM" id="SSF46785">
    <property type="entry name" value="Winged helix' DNA-binding domain"/>
    <property type="match status" value="1"/>
</dbReference>